<gene>
    <name evidence="2" type="ORF">Sjap_023294</name>
</gene>
<protein>
    <submittedName>
        <fullName evidence="2">Uncharacterized protein</fullName>
    </submittedName>
</protein>
<reference evidence="2 3" key="1">
    <citation type="submission" date="2024-01" db="EMBL/GenBank/DDBJ databases">
        <title>Genome assemblies of Stephania.</title>
        <authorList>
            <person name="Yang L."/>
        </authorList>
    </citation>
    <scope>NUCLEOTIDE SEQUENCE [LARGE SCALE GENOMIC DNA]</scope>
    <source>
        <strain evidence="2">QJT</strain>
        <tissue evidence="2">Leaf</tissue>
    </source>
</reference>
<evidence type="ECO:0000256" key="1">
    <source>
        <dbReference type="SAM" id="MobiDB-lite"/>
    </source>
</evidence>
<proteinExistence type="predicted"/>
<sequence length="200" mass="22087">MELHGRIMQTAVGAFGGGDYTDGLSATPLMVQAMIQLNAEQNGKWELSFDVEVIDFGAVEYEGFDKKRRYRVEELQVVNFTVKELHADWSEESVSSKEILEGGFWSEKDFCQCGSDSEEPIKECAMNISDGSGKDDDNDDDYNSDEGRGGLEGLSGFGSDPELVSFGDRFSDLIGTMDANSDEVLSEKDFHGEFDDSLSH</sequence>
<dbReference type="AlphaFoldDB" id="A0AAP0HMJ3"/>
<feature type="region of interest" description="Disordered" evidence="1">
    <location>
        <begin position="126"/>
        <end position="161"/>
    </location>
</feature>
<evidence type="ECO:0000313" key="2">
    <source>
        <dbReference type="EMBL" id="KAK9090117.1"/>
    </source>
</evidence>
<name>A0AAP0HMJ3_9MAGN</name>
<dbReference type="EMBL" id="JBBNAE010000010">
    <property type="protein sequence ID" value="KAK9090117.1"/>
    <property type="molecule type" value="Genomic_DNA"/>
</dbReference>
<organism evidence="2 3">
    <name type="scientific">Stephania japonica</name>
    <dbReference type="NCBI Taxonomy" id="461633"/>
    <lineage>
        <taxon>Eukaryota</taxon>
        <taxon>Viridiplantae</taxon>
        <taxon>Streptophyta</taxon>
        <taxon>Embryophyta</taxon>
        <taxon>Tracheophyta</taxon>
        <taxon>Spermatophyta</taxon>
        <taxon>Magnoliopsida</taxon>
        <taxon>Ranunculales</taxon>
        <taxon>Menispermaceae</taxon>
        <taxon>Menispermoideae</taxon>
        <taxon>Cissampelideae</taxon>
        <taxon>Stephania</taxon>
    </lineage>
</organism>
<comment type="caution">
    <text evidence="2">The sequence shown here is derived from an EMBL/GenBank/DDBJ whole genome shotgun (WGS) entry which is preliminary data.</text>
</comment>
<evidence type="ECO:0000313" key="3">
    <source>
        <dbReference type="Proteomes" id="UP001417504"/>
    </source>
</evidence>
<keyword evidence="3" id="KW-1185">Reference proteome</keyword>
<dbReference type="Proteomes" id="UP001417504">
    <property type="component" value="Unassembled WGS sequence"/>
</dbReference>
<accession>A0AAP0HMJ3</accession>